<dbReference type="SUPFAM" id="SSF53623">
    <property type="entry name" value="MurD-like peptide ligases, catalytic domain"/>
    <property type="match status" value="1"/>
</dbReference>
<dbReference type="InterPro" id="IPR018109">
    <property type="entry name" value="Folylpolyglutamate_synth_CS"/>
</dbReference>
<evidence type="ECO:0000256" key="2">
    <source>
        <dbReference type="ARBA" id="ARBA00008276"/>
    </source>
</evidence>
<evidence type="ECO:0000256" key="8">
    <source>
        <dbReference type="ARBA" id="ARBA00022842"/>
    </source>
</evidence>
<evidence type="ECO:0000256" key="9">
    <source>
        <dbReference type="ARBA" id="ARBA00030592"/>
    </source>
</evidence>
<dbReference type="GO" id="GO:0005737">
    <property type="term" value="C:cytoplasm"/>
    <property type="evidence" value="ECO:0007669"/>
    <property type="project" value="TreeGrafter"/>
</dbReference>
<sequence>MDFTLDRIKALLDLLGEPQKSFRAIHITGTNGKTSTARMIDNLLRAHGLRTGRFTSPHLETVAERISIDGEPIDTDSLVHVYNEVAPLADMIDAQFEESLTYFDMTVALAMAAFADAPVDVGVIEVGLGGETDSTNVLGAEVAVITPIGLDHTKFLGDTIGQIATMKAGIVHEGATLVTAHQDVEAMEPLLRRAAAMKAELVAQGRAFDVVERFPAVGGQQLTIRTKAATYENIFLPLHGEHQAQNAAVALAAVETLLGAGTPKALDGEVIAEAFAQASSPGRLEVVRTAPTIVLDAAHNPAGMTATVAGLQESFSFRKLVAVVGILGDKDAEEMLDKLEPIVDEVVITRPESERAQPPARLAVAAREVFGDERVFVVPYLPDALERAVELVEAEEAAYGGGGVLVTGSVFTVSDARRLLVKDD</sequence>
<organism evidence="14 15">
    <name type="scientific">Natronoglycomyces albus</name>
    <dbReference type="NCBI Taxonomy" id="2811108"/>
    <lineage>
        <taxon>Bacteria</taxon>
        <taxon>Bacillati</taxon>
        <taxon>Actinomycetota</taxon>
        <taxon>Actinomycetes</taxon>
        <taxon>Glycomycetales</taxon>
        <taxon>Glycomycetaceae</taxon>
        <taxon>Natronoglycomyces</taxon>
    </lineage>
</organism>
<dbReference type="GO" id="GO:0008841">
    <property type="term" value="F:dihydrofolate synthase activity"/>
    <property type="evidence" value="ECO:0007669"/>
    <property type="project" value="TreeGrafter"/>
</dbReference>
<dbReference type="PROSITE" id="PS01011">
    <property type="entry name" value="FOLYLPOLYGLU_SYNT_1"/>
    <property type="match status" value="1"/>
</dbReference>
<evidence type="ECO:0000256" key="11">
    <source>
        <dbReference type="PIRNR" id="PIRNR001563"/>
    </source>
</evidence>
<reference evidence="14" key="1">
    <citation type="submission" date="2021-02" db="EMBL/GenBank/DDBJ databases">
        <title>Natronoglycomyces albus gen. nov., sp. nov, a haloalkaliphilic actinobacterium from a soda solonchak soil.</title>
        <authorList>
            <person name="Sorokin D.Y."/>
            <person name="Khijniak T.V."/>
            <person name="Zakharycheva A.P."/>
            <person name="Boueva O.V."/>
            <person name="Ariskina E.V."/>
            <person name="Hahnke R.L."/>
            <person name="Bunk B."/>
            <person name="Sproer C."/>
            <person name="Schumann P."/>
            <person name="Evtushenko L.I."/>
            <person name="Kublanov I.V."/>
        </authorList>
    </citation>
    <scope>NUCLEOTIDE SEQUENCE</scope>
    <source>
        <strain evidence="14">DSM 106290</strain>
    </source>
</reference>
<dbReference type="Pfam" id="PF02875">
    <property type="entry name" value="Mur_ligase_C"/>
    <property type="match status" value="1"/>
</dbReference>
<dbReference type="Gene3D" id="3.90.190.20">
    <property type="entry name" value="Mur ligase, C-terminal domain"/>
    <property type="match status" value="1"/>
</dbReference>
<keyword evidence="8" id="KW-0460">Magnesium</keyword>
<dbReference type="EC" id="6.3.2.17" evidence="3"/>
<feature type="domain" description="Mur ligase central" evidence="13">
    <location>
        <begin position="27"/>
        <end position="254"/>
    </location>
</feature>
<evidence type="ECO:0000256" key="4">
    <source>
        <dbReference type="ARBA" id="ARBA00022598"/>
    </source>
</evidence>
<dbReference type="Proteomes" id="UP000662939">
    <property type="component" value="Chromosome"/>
</dbReference>
<comment type="similarity">
    <text evidence="2 11">Belongs to the folylpolyglutamate synthase family.</text>
</comment>
<dbReference type="NCBIfam" id="TIGR01499">
    <property type="entry name" value="folC"/>
    <property type="match status" value="1"/>
</dbReference>
<evidence type="ECO:0000256" key="3">
    <source>
        <dbReference type="ARBA" id="ARBA00013025"/>
    </source>
</evidence>
<dbReference type="GO" id="GO:0046872">
    <property type="term" value="F:metal ion binding"/>
    <property type="evidence" value="ECO:0007669"/>
    <property type="project" value="UniProtKB-KW"/>
</dbReference>
<evidence type="ECO:0000256" key="10">
    <source>
        <dbReference type="ARBA" id="ARBA00047493"/>
    </source>
</evidence>
<keyword evidence="5" id="KW-0479">Metal-binding</keyword>
<keyword evidence="7 11" id="KW-0067">ATP-binding</keyword>
<name>A0A895XMR1_9ACTN</name>
<evidence type="ECO:0000259" key="12">
    <source>
        <dbReference type="Pfam" id="PF02875"/>
    </source>
</evidence>
<accession>A0A895XMR1</accession>
<dbReference type="PANTHER" id="PTHR11136">
    <property type="entry name" value="FOLYLPOLYGLUTAMATE SYNTHASE-RELATED"/>
    <property type="match status" value="1"/>
</dbReference>
<dbReference type="EMBL" id="CP070496">
    <property type="protein sequence ID" value="QSB06941.1"/>
    <property type="molecule type" value="Genomic_DNA"/>
</dbReference>
<evidence type="ECO:0000259" key="13">
    <source>
        <dbReference type="Pfam" id="PF08245"/>
    </source>
</evidence>
<dbReference type="InterPro" id="IPR001645">
    <property type="entry name" value="Folylpolyglutamate_synth"/>
</dbReference>
<dbReference type="KEGG" id="nav:JQS30_03425"/>
<evidence type="ECO:0000256" key="7">
    <source>
        <dbReference type="ARBA" id="ARBA00022840"/>
    </source>
</evidence>
<comment type="catalytic activity">
    <reaction evidence="10">
        <text>(6S)-5,6,7,8-tetrahydrofolyl-(gamma-L-Glu)(n) + L-glutamate + ATP = (6S)-5,6,7,8-tetrahydrofolyl-(gamma-L-Glu)(n+1) + ADP + phosphate + H(+)</text>
        <dbReference type="Rhea" id="RHEA:10580"/>
        <dbReference type="Rhea" id="RHEA-COMP:14738"/>
        <dbReference type="Rhea" id="RHEA-COMP:14740"/>
        <dbReference type="ChEBI" id="CHEBI:15378"/>
        <dbReference type="ChEBI" id="CHEBI:29985"/>
        <dbReference type="ChEBI" id="CHEBI:30616"/>
        <dbReference type="ChEBI" id="CHEBI:43474"/>
        <dbReference type="ChEBI" id="CHEBI:141005"/>
        <dbReference type="ChEBI" id="CHEBI:456216"/>
        <dbReference type="EC" id="6.3.2.17"/>
    </reaction>
</comment>
<dbReference type="GO" id="GO:0004326">
    <property type="term" value="F:tetrahydrofolylpolyglutamate synthase activity"/>
    <property type="evidence" value="ECO:0007669"/>
    <property type="project" value="UniProtKB-EC"/>
</dbReference>
<dbReference type="Gene3D" id="3.40.1190.10">
    <property type="entry name" value="Mur-like, catalytic domain"/>
    <property type="match status" value="1"/>
</dbReference>
<dbReference type="InterPro" id="IPR036615">
    <property type="entry name" value="Mur_ligase_C_dom_sf"/>
</dbReference>
<proteinExistence type="inferred from homology"/>
<dbReference type="Pfam" id="PF08245">
    <property type="entry name" value="Mur_ligase_M"/>
    <property type="match status" value="1"/>
</dbReference>
<dbReference type="PIRSF" id="PIRSF001563">
    <property type="entry name" value="Folylpolyglu_synth"/>
    <property type="match status" value="1"/>
</dbReference>
<dbReference type="SUPFAM" id="SSF53244">
    <property type="entry name" value="MurD-like peptide ligases, peptide-binding domain"/>
    <property type="match status" value="1"/>
</dbReference>
<keyword evidence="4 11" id="KW-0436">Ligase</keyword>
<dbReference type="FunFam" id="3.40.1190.10:FF:000011">
    <property type="entry name" value="Folylpolyglutamate synthase/dihydrofolate synthase"/>
    <property type="match status" value="1"/>
</dbReference>
<comment type="cofactor">
    <cofactor evidence="1">
        <name>Mg(2+)</name>
        <dbReference type="ChEBI" id="CHEBI:18420"/>
    </cofactor>
</comment>
<dbReference type="PANTHER" id="PTHR11136:SF0">
    <property type="entry name" value="DIHYDROFOLATE SYNTHETASE-RELATED"/>
    <property type="match status" value="1"/>
</dbReference>
<evidence type="ECO:0000256" key="1">
    <source>
        <dbReference type="ARBA" id="ARBA00001946"/>
    </source>
</evidence>
<evidence type="ECO:0000313" key="15">
    <source>
        <dbReference type="Proteomes" id="UP000662939"/>
    </source>
</evidence>
<dbReference type="GO" id="GO:0005524">
    <property type="term" value="F:ATP binding"/>
    <property type="evidence" value="ECO:0007669"/>
    <property type="project" value="UniProtKB-KW"/>
</dbReference>
<evidence type="ECO:0000313" key="14">
    <source>
        <dbReference type="EMBL" id="QSB06941.1"/>
    </source>
</evidence>
<gene>
    <name evidence="14" type="ORF">JQS30_03425</name>
</gene>
<keyword evidence="6 11" id="KW-0547">Nucleotide-binding</keyword>
<dbReference type="AlphaFoldDB" id="A0A895XMR1"/>
<dbReference type="InterPro" id="IPR004101">
    <property type="entry name" value="Mur_ligase_C"/>
</dbReference>
<dbReference type="PROSITE" id="PS01012">
    <property type="entry name" value="FOLYLPOLYGLU_SYNT_2"/>
    <property type="match status" value="1"/>
</dbReference>
<protein>
    <recommendedName>
        <fullName evidence="3">tetrahydrofolate synthase</fullName>
        <ecNumber evidence="3">6.3.2.17</ecNumber>
    </recommendedName>
    <alternativeName>
        <fullName evidence="9">Tetrahydrofolylpolyglutamate synthase</fullName>
    </alternativeName>
</protein>
<dbReference type="InterPro" id="IPR036565">
    <property type="entry name" value="Mur-like_cat_sf"/>
</dbReference>
<dbReference type="RefSeq" id="WP_213172944.1">
    <property type="nucleotide sequence ID" value="NZ_CP070496.1"/>
</dbReference>
<evidence type="ECO:0000256" key="5">
    <source>
        <dbReference type="ARBA" id="ARBA00022723"/>
    </source>
</evidence>
<feature type="domain" description="Mur ligase C-terminal" evidence="12">
    <location>
        <begin position="282"/>
        <end position="409"/>
    </location>
</feature>
<keyword evidence="15" id="KW-1185">Reference proteome</keyword>
<dbReference type="InterPro" id="IPR013221">
    <property type="entry name" value="Mur_ligase_cen"/>
</dbReference>
<evidence type="ECO:0000256" key="6">
    <source>
        <dbReference type="ARBA" id="ARBA00022741"/>
    </source>
</evidence>